<gene>
    <name evidence="8" type="primary">LOC110488749</name>
</gene>
<feature type="transmembrane region" description="Helical" evidence="7">
    <location>
        <begin position="269"/>
        <end position="293"/>
    </location>
</feature>
<keyword evidence="9" id="KW-1185">Reference proteome</keyword>
<feature type="transmembrane region" description="Helical" evidence="7">
    <location>
        <begin position="372"/>
        <end position="395"/>
    </location>
</feature>
<dbReference type="PANTHER" id="PTHR10766:SF176">
    <property type="entry name" value="TRANSMEMBRANE 9 SUPERFAMILY MEMBER"/>
    <property type="match status" value="1"/>
</dbReference>
<evidence type="ECO:0000256" key="3">
    <source>
        <dbReference type="ARBA" id="ARBA00022692"/>
    </source>
</evidence>
<protein>
    <recommendedName>
        <fullName evidence="7">Transmembrane 9 superfamily member</fullName>
    </recommendedName>
</protein>
<evidence type="ECO:0000256" key="5">
    <source>
        <dbReference type="ARBA" id="ARBA00022989"/>
    </source>
</evidence>
<organism evidence="8 9">
    <name type="scientific">Oncorhynchus mykiss</name>
    <name type="common">Rainbow trout</name>
    <name type="synonym">Salmo gairdneri</name>
    <dbReference type="NCBI Taxonomy" id="8022"/>
    <lineage>
        <taxon>Eukaryota</taxon>
        <taxon>Metazoa</taxon>
        <taxon>Chordata</taxon>
        <taxon>Craniata</taxon>
        <taxon>Vertebrata</taxon>
        <taxon>Euteleostomi</taxon>
        <taxon>Actinopterygii</taxon>
        <taxon>Neopterygii</taxon>
        <taxon>Teleostei</taxon>
        <taxon>Protacanthopterygii</taxon>
        <taxon>Salmoniformes</taxon>
        <taxon>Salmonidae</taxon>
        <taxon>Salmoninae</taxon>
        <taxon>Oncorhynchus</taxon>
    </lineage>
</organism>
<dbReference type="Proteomes" id="UP000694395">
    <property type="component" value="Chromosome 14"/>
</dbReference>
<dbReference type="Pfam" id="PF02990">
    <property type="entry name" value="EMP70"/>
    <property type="match status" value="1"/>
</dbReference>
<sequence>MSSLYIVLSPAYLQTLSPSLQTLIQLFVNRLDSVESVLPYEYDVFDFCKDDNERRPSENLGQVLFGERIETSPYKFSFKKDVKCQELCTKVYTKGKPEDKNMLDFLKRGMQLNYQHHWIVDNMPVTWCYDVEDSQKYCNPGFPIGCLVTTDGRAKDACVINSEFNKKNTFYIFNHVAIKITYHNGEGEGWRGARLVAATLEPKSIKNADAEKPTCEGLPMEVPGEFDSDLKITYTYSVTFEEDAQEESGWKQVHGDVFRPPRKGMLLSVFLGQGTQIFIMTFITLFLACLGFLSPANRGALMTCSVVLWVLLGTPAGYVSSRLYKTFGGEKWKTNVLLTALLCPGIVFADFFLMNLILWVEGSSAAIPFGTLVAILALWFGISVPLTFVGAYFGFKKPVKQSFFTKPVPGIVMGGILPFGCIFIQLFFILNSIWSHQMYYMFGFLFLVFIILLITCSEATILLCYFHLCAEDYHWWWRSFLTSGFTAVYLFVYAVHYFFSKLQIVGAASTILYFGYTSIMVLIFFLFTGE</sequence>
<dbReference type="Ensembl" id="ENSOMYT00000034763.2">
    <property type="protein sequence ID" value="ENSOMYP00000031887.2"/>
    <property type="gene ID" value="ENSOMYG00000012551.2"/>
</dbReference>
<evidence type="ECO:0000256" key="1">
    <source>
        <dbReference type="ARBA" id="ARBA00004141"/>
    </source>
</evidence>
<evidence type="ECO:0000256" key="6">
    <source>
        <dbReference type="ARBA" id="ARBA00023136"/>
    </source>
</evidence>
<keyword evidence="5 7" id="KW-1133">Transmembrane helix</keyword>
<comment type="similarity">
    <text evidence="2 7">Belongs to the nonaspanin (TM9SF) (TC 9.A.2) family.</text>
</comment>
<accession>A0A8C7VLM9</accession>
<dbReference type="InterPro" id="IPR004240">
    <property type="entry name" value="EMP70"/>
</dbReference>
<feature type="transmembrane region" description="Helical" evidence="7">
    <location>
        <begin position="505"/>
        <end position="527"/>
    </location>
</feature>
<keyword evidence="6 7" id="KW-0472">Membrane</keyword>
<evidence type="ECO:0000313" key="8">
    <source>
        <dbReference type="Ensembl" id="ENSOMYP00000031887.2"/>
    </source>
</evidence>
<keyword evidence="4" id="KW-0732">Signal</keyword>
<comment type="subcellular location">
    <subcellularLocation>
        <location evidence="1">Membrane</location>
        <topology evidence="1">Multi-pass membrane protein</topology>
    </subcellularLocation>
</comment>
<feature type="transmembrane region" description="Helical" evidence="7">
    <location>
        <begin position="336"/>
        <end position="360"/>
    </location>
</feature>
<evidence type="ECO:0000256" key="7">
    <source>
        <dbReference type="RuleBase" id="RU363079"/>
    </source>
</evidence>
<feature type="transmembrane region" description="Helical" evidence="7">
    <location>
        <begin position="299"/>
        <end position="324"/>
    </location>
</feature>
<feature type="transmembrane region" description="Helical" evidence="7">
    <location>
        <begin position="480"/>
        <end position="499"/>
    </location>
</feature>
<dbReference type="AlphaFoldDB" id="A0A8C7VLM9"/>
<evidence type="ECO:0000313" key="9">
    <source>
        <dbReference type="Proteomes" id="UP000694395"/>
    </source>
</evidence>
<reference evidence="8" key="3">
    <citation type="submission" date="2025-09" db="UniProtKB">
        <authorList>
            <consortium name="Ensembl"/>
        </authorList>
    </citation>
    <scope>IDENTIFICATION</scope>
</reference>
<reference evidence="8" key="2">
    <citation type="submission" date="2025-08" db="UniProtKB">
        <authorList>
            <consortium name="Ensembl"/>
        </authorList>
    </citation>
    <scope>IDENTIFICATION</scope>
</reference>
<dbReference type="GO" id="GO:0072657">
    <property type="term" value="P:protein localization to membrane"/>
    <property type="evidence" value="ECO:0007669"/>
    <property type="project" value="TreeGrafter"/>
</dbReference>
<name>A0A8C7VLM9_ONCMY</name>
<feature type="transmembrane region" description="Helical" evidence="7">
    <location>
        <begin position="407"/>
        <end position="434"/>
    </location>
</feature>
<proteinExistence type="inferred from homology"/>
<evidence type="ECO:0000256" key="4">
    <source>
        <dbReference type="ARBA" id="ARBA00022729"/>
    </source>
</evidence>
<keyword evidence="3 7" id="KW-0812">Transmembrane</keyword>
<dbReference type="GeneTree" id="ENSGT00940000163390"/>
<evidence type="ECO:0000256" key="2">
    <source>
        <dbReference type="ARBA" id="ARBA00005227"/>
    </source>
</evidence>
<reference evidence="8" key="1">
    <citation type="submission" date="2020-07" db="EMBL/GenBank/DDBJ databases">
        <title>A long reads based de novo assembly of the rainbow trout Arlee double haploid line genome.</title>
        <authorList>
            <person name="Gao G."/>
            <person name="Palti Y."/>
        </authorList>
    </citation>
    <scope>NUCLEOTIDE SEQUENCE [LARGE SCALE GENOMIC DNA]</scope>
</reference>
<dbReference type="GO" id="GO:0016020">
    <property type="term" value="C:membrane"/>
    <property type="evidence" value="ECO:0007669"/>
    <property type="project" value="UniProtKB-SubCell"/>
</dbReference>
<feature type="transmembrane region" description="Helical" evidence="7">
    <location>
        <begin position="440"/>
        <end position="468"/>
    </location>
</feature>
<dbReference type="PANTHER" id="PTHR10766">
    <property type="entry name" value="TRANSMEMBRANE 9 SUPERFAMILY PROTEIN"/>
    <property type="match status" value="1"/>
</dbReference>